<dbReference type="InterPro" id="IPR014001">
    <property type="entry name" value="Helicase_ATP-bd"/>
</dbReference>
<evidence type="ECO:0000256" key="4">
    <source>
        <dbReference type="ARBA" id="ARBA00022806"/>
    </source>
</evidence>
<dbReference type="GO" id="GO:0003677">
    <property type="term" value="F:DNA binding"/>
    <property type="evidence" value="ECO:0007669"/>
    <property type="project" value="UniProtKB-KW"/>
</dbReference>
<gene>
    <name evidence="12" type="ORF">AOT14_01890</name>
</gene>
<sequence length="692" mass="76314">MAYDPKRALKLLRIGSGRADATFRDGQEDAIRHIVEGKGRLLVVQKTGWGKSFVYFIATKLLREAGAGPALLISPLLALMRNQIAAAERMGVRAATINSDNQDEWKSVEAKLRRNEVDILLIAPEKLGNDWFNTEVLAGIAGQISLMVIDETHCISDWGHDFRPHYRLLERIARTLPANLRLLATTATANDRVMEDLVAVLGPNMEVLRGDLNRSSLTLQTMRLPSQAVRLAWIAQQLSSLPGHGIIYTLTIRDANQLADWLKAQGFAVEAYTGKTGDRREELEQALQENKVKALVATTALGMGYDKPDLAFVIHFQMPGSVVAYYQQVGRAGRALESAYGVLLSGDEEEGITDWFIRSAFPTRQEVDEVLGALNEAPEGLSIPDLMTCVNMSKGRIEKTITALSLESPAPIAKQGTKWQLTAAELGDEFWARADRLTKLRRAELQQMQEYVSRPFGQHMGFLIDALDGDSSTVSPPSLPPLSEDVDQLLVREAEEFLCRTSLPIEPRKKWPVGGMPQYGIHTASTITYQAQPGKALCVWGDAGWGGLVRQGKYHDGHFSDDLVAACVKMIKEWNPQPSPTWVTCVPSLRHPELVPNFAQRLAAALGLPFHMVIVKTDARPEQKTMANSTQQARNIDGSLALNGQPIPRGPVLLVDDMVDSRWTLTVSAWLLRKSGSGAVWPMALSQTGHDE</sequence>
<dbReference type="Gene3D" id="3.40.50.2020">
    <property type="match status" value="1"/>
</dbReference>
<evidence type="ECO:0000256" key="3">
    <source>
        <dbReference type="ARBA" id="ARBA00022801"/>
    </source>
</evidence>
<accession>A0A0S1AV69</accession>
<dbReference type="InterPro" id="IPR029057">
    <property type="entry name" value="PRTase-like"/>
</dbReference>
<dbReference type="NCBIfam" id="TIGR00614">
    <property type="entry name" value="recQ_fam"/>
    <property type="match status" value="1"/>
</dbReference>
<comment type="catalytic activity">
    <reaction evidence="8">
        <text>Couples ATP hydrolysis with the unwinding of duplex DNA by translocating in the 3'-5' direction.</text>
        <dbReference type="EC" id="5.6.2.4"/>
    </reaction>
</comment>
<dbReference type="PANTHER" id="PTHR13710">
    <property type="entry name" value="DNA HELICASE RECQ FAMILY MEMBER"/>
    <property type="match status" value="1"/>
</dbReference>
<comment type="similarity">
    <text evidence="1">Belongs to the helicase family. RecQ subfamily.</text>
</comment>
<keyword evidence="6" id="KW-0238">DNA-binding</keyword>
<organism evidence="12 13">
    <name type="scientific">Stenotrophomonas acidaminiphila</name>
    <dbReference type="NCBI Taxonomy" id="128780"/>
    <lineage>
        <taxon>Bacteria</taxon>
        <taxon>Pseudomonadati</taxon>
        <taxon>Pseudomonadota</taxon>
        <taxon>Gammaproteobacteria</taxon>
        <taxon>Lysobacterales</taxon>
        <taxon>Lysobacteraceae</taxon>
        <taxon>Stenotrophomonas</taxon>
    </lineage>
</organism>
<feature type="domain" description="Helicase ATP-binding" evidence="10">
    <location>
        <begin position="32"/>
        <end position="207"/>
    </location>
</feature>
<reference evidence="12 13" key="1">
    <citation type="journal article" date="2015" name="Genome Announc.">
        <title>Complete Genome Sequencing of Stenotrophomonas acidaminiphila ZAC14D2_NAIMI4_2, a Multidrug-Resistant Strain Isolated from Sediments of a Polluted River in Mexico, Uncovers New Antibiotic Resistance Genes and a Novel Class-II Lasso Peptide Biosynthesis Gene Cluster.</title>
        <authorList>
            <person name="Vinuesa P."/>
            <person name="Ochoa-Sanchez L.E."/>
        </authorList>
    </citation>
    <scope>NUCLEOTIDE SEQUENCE [LARGE SCALE GENOMIC DNA]</scope>
    <source>
        <strain evidence="12 13">ZAC14D2_NAIMI4_2</strain>
    </source>
</reference>
<dbReference type="PROSITE" id="PS51192">
    <property type="entry name" value="HELICASE_ATP_BIND_1"/>
    <property type="match status" value="1"/>
</dbReference>
<dbReference type="GO" id="GO:0005737">
    <property type="term" value="C:cytoplasm"/>
    <property type="evidence" value="ECO:0007669"/>
    <property type="project" value="TreeGrafter"/>
</dbReference>
<evidence type="ECO:0000256" key="1">
    <source>
        <dbReference type="ARBA" id="ARBA00005446"/>
    </source>
</evidence>
<keyword evidence="7" id="KW-0413">Isomerase</keyword>
<dbReference type="EC" id="5.6.2.4" evidence="9"/>
<dbReference type="InterPro" id="IPR000836">
    <property type="entry name" value="PRTase_dom"/>
</dbReference>
<dbReference type="PATRIC" id="fig|128780.6.peg.192"/>
<dbReference type="Pfam" id="PF00271">
    <property type="entry name" value="Helicase_C"/>
    <property type="match status" value="1"/>
</dbReference>
<dbReference type="Proteomes" id="UP000061010">
    <property type="component" value="Chromosome"/>
</dbReference>
<evidence type="ECO:0000259" key="10">
    <source>
        <dbReference type="PROSITE" id="PS51192"/>
    </source>
</evidence>
<dbReference type="SMART" id="SM00487">
    <property type="entry name" value="DEXDc"/>
    <property type="match status" value="1"/>
</dbReference>
<proteinExistence type="inferred from homology"/>
<keyword evidence="5" id="KW-0067">ATP-binding</keyword>
<evidence type="ECO:0000256" key="9">
    <source>
        <dbReference type="ARBA" id="ARBA00034808"/>
    </source>
</evidence>
<dbReference type="Gene3D" id="3.40.50.300">
    <property type="entry name" value="P-loop containing nucleotide triphosphate hydrolases"/>
    <property type="match status" value="2"/>
</dbReference>
<evidence type="ECO:0000256" key="2">
    <source>
        <dbReference type="ARBA" id="ARBA00022741"/>
    </source>
</evidence>
<dbReference type="EMBL" id="CP012900">
    <property type="protein sequence ID" value="ALJ26650.1"/>
    <property type="molecule type" value="Genomic_DNA"/>
</dbReference>
<dbReference type="KEGG" id="sacz:AOT14_01890"/>
<keyword evidence="4 12" id="KW-0347">Helicase</keyword>
<evidence type="ECO:0000259" key="11">
    <source>
        <dbReference type="PROSITE" id="PS51194"/>
    </source>
</evidence>
<dbReference type="GO" id="GO:0043138">
    <property type="term" value="F:3'-5' DNA helicase activity"/>
    <property type="evidence" value="ECO:0007669"/>
    <property type="project" value="UniProtKB-EC"/>
</dbReference>
<dbReference type="InterPro" id="IPR004589">
    <property type="entry name" value="DNA_helicase_ATP-dep_RecQ"/>
</dbReference>
<evidence type="ECO:0000256" key="8">
    <source>
        <dbReference type="ARBA" id="ARBA00034617"/>
    </source>
</evidence>
<evidence type="ECO:0000313" key="13">
    <source>
        <dbReference type="Proteomes" id="UP000061010"/>
    </source>
</evidence>
<evidence type="ECO:0000313" key="12">
    <source>
        <dbReference type="EMBL" id="ALJ26650.1"/>
    </source>
</evidence>
<dbReference type="CDD" id="cd06223">
    <property type="entry name" value="PRTases_typeI"/>
    <property type="match status" value="1"/>
</dbReference>
<dbReference type="PROSITE" id="PS51194">
    <property type="entry name" value="HELICASE_CTER"/>
    <property type="match status" value="1"/>
</dbReference>
<protein>
    <recommendedName>
        <fullName evidence="9">DNA 3'-5' helicase</fullName>
        <ecNumber evidence="9">5.6.2.4</ecNumber>
    </recommendedName>
</protein>
<dbReference type="GO" id="GO:0006310">
    <property type="term" value="P:DNA recombination"/>
    <property type="evidence" value="ECO:0007669"/>
    <property type="project" value="InterPro"/>
</dbReference>
<dbReference type="GO" id="GO:0006281">
    <property type="term" value="P:DNA repair"/>
    <property type="evidence" value="ECO:0007669"/>
    <property type="project" value="TreeGrafter"/>
</dbReference>
<dbReference type="AlphaFoldDB" id="A0A0S1AV69"/>
<dbReference type="SUPFAM" id="SSF52540">
    <property type="entry name" value="P-loop containing nucleoside triphosphate hydrolases"/>
    <property type="match status" value="1"/>
</dbReference>
<dbReference type="InterPro" id="IPR011545">
    <property type="entry name" value="DEAD/DEAH_box_helicase_dom"/>
</dbReference>
<dbReference type="GO" id="GO:0043590">
    <property type="term" value="C:bacterial nucleoid"/>
    <property type="evidence" value="ECO:0007669"/>
    <property type="project" value="TreeGrafter"/>
</dbReference>
<dbReference type="Pfam" id="PF00270">
    <property type="entry name" value="DEAD"/>
    <property type="match status" value="1"/>
</dbReference>
<keyword evidence="3" id="KW-0378">Hydrolase</keyword>
<dbReference type="InterPro" id="IPR001650">
    <property type="entry name" value="Helicase_C-like"/>
</dbReference>
<dbReference type="GO" id="GO:0005524">
    <property type="term" value="F:ATP binding"/>
    <property type="evidence" value="ECO:0007669"/>
    <property type="project" value="UniProtKB-KW"/>
</dbReference>
<dbReference type="PANTHER" id="PTHR13710:SF105">
    <property type="entry name" value="ATP-DEPENDENT DNA HELICASE Q1"/>
    <property type="match status" value="1"/>
</dbReference>
<dbReference type="InterPro" id="IPR027417">
    <property type="entry name" value="P-loop_NTPase"/>
</dbReference>
<dbReference type="SMART" id="SM00490">
    <property type="entry name" value="HELICc"/>
    <property type="match status" value="1"/>
</dbReference>
<dbReference type="GO" id="GO:0030894">
    <property type="term" value="C:replisome"/>
    <property type="evidence" value="ECO:0007669"/>
    <property type="project" value="TreeGrafter"/>
</dbReference>
<evidence type="ECO:0000256" key="6">
    <source>
        <dbReference type="ARBA" id="ARBA00023125"/>
    </source>
</evidence>
<dbReference type="GO" id="GO:0009378">
    <property type="term" value="F:four-way junction helicase activity"/>
    <property type="evidence" value="ECO:0007669"/>
    <property type="project" value="TreeGrafter"/>
</dbReference>
<evidence type="ECO:0000256" key="7">
    <source>
        <dbReference type="ARBA" id="ARBA00023235"/>
    </source>
</evidence>
<dbReference type="GO" id="GO:0016787">
    <property type="term" value="F:hydrolase activity"/>
    <property type="evidence" value="ECO:0007669"/>
    <property type="project" value="UniProtKB-KW"/>
</dbReference>
<dbReference type="SUPFAM" id="SSF53271">
    <property type="entry name" value="PRTase-like"/>
    <property type="match status" value="1"/>
</dbReference>
<feature type="domain" description="Helicase C-terminal" evidence="11">
    <location>
        <begin position="233"/>
        <end position="382"/>
    </location>
</feature>
<keyword evidence="2" id="KW-0547">Nucleotide-binding</keyword>
<evidence type="ECO:0000256" key="5">
    <source>
        <dbReference type="ARBA" id="ARBA00022840"/>
    </source>
</evidence>
<dbReference type="OrthoDB" id="9760034at2"/>
<name>A0A0S1AV69_9GAMM</name>
<keyword evidence="13" id="KW-1185">Reference proteome</keyword>